<keyword evidence="1" id="KW-0812">Transmembrane</keyword>
<evidence type="ECO:0000256" key="1">
    <source>
        <dbReference type="SAM" id="Phobius"/>
    </source>
</evidence>
<dbReference type="STRING" id="442562.Rumeso_04254"/>
<dbReference type="EMBL" id="AOSK01000120">
    <property type="protein sequence ID" value="EYD74197.1"/>
    <property type="molecule type" value="Genomic_DNA"/>
</dbReference>
<reference evidence="2 3" key="1">
    <citation type="submission" date="2013-02" db="EMBL/GenBank/DDBJ databases">
        <authorList>
            <person name="Fiebig A."/>
            <person name="Goeker M."/>
            <person name="Klenk H.-P.P."/>
        </authorList>
    </citation>
    <scope>NUCLEOTIDE SEQUENCE [LARGE SCALE GENOMIC DNA]</scope>
    <source>
        <strain evidence="2 3">DSM 19309</strain>
    </source>
</reference>
<accession>A0A017HI68</accession>
<keyword evidence="3" id="KW-1185">Reference proteome</keyword>
<keyword evidence="1" id="KW-1133">Transmembrane helix</keyword>
<proteinExistence type="predicted"/>
<comment type="caution">
    <text evidence="2">The sequence shown here is derived from an EMBL/GenBank/DDBJ whole genome shotgun (WGS) entry which is preliminary data.</text>
</comment>
<gene>
    <name evidence="2" type="ORF">Rumeso_04254</name>
</gene>
<keyword evidence="1" id="KW-0472">Membrane</keyword>
<organism evidence="2 3">
    <name type="scientific">Rubellimicrobium mesophilum DSM 19309</name>
    <dbReference type="NCBI Taxonomy" id="442562"/>
    <lineage>
        <taxon>Bacteria</taxon>
        <taxon>Pseudomonadati</taxon>
        <taxon>Pseudomonadota</taxon>
        <taxon>Alphaproteobacteria</taxon>
        <taxon>Rhodobacterales</taxon>
        <taxon>Roseobacteraceae</taxon>
        <taxon>Rubellimicrobium</taxon>
    </lineage>
</organism>
<evidence type="ECO:0000313" key="2">
    <source>
        <dbReference type="EMBL" id="EYD74197.1"/>
    </source>
</evidence>
<sequence>MVATGLLGILTRFVILAGWSVNSLWILGTIPAVDLMFQGWGWLAVGLAPGRD</sequence>
<evidence type="ECO:0000313" key="3">
    <source>
        <dbReference type="Proteomes" id="UP000019666"/>
    </source>
</evidence>
<name>A0A017HI68_9RHOB</name>
<dbReference type="Proteomes" id="UP000019666">
    <property type="component" value="Unassembled WGS sequence"/>
</dbReference>
<dbReference type="AlphaFoldDB" id="A0A017HI68"/>
<dbReference type="HOGENOM" id="CLU_3084385_0_0_5"/>
<protein>
    <submittedName>
        <fullName evidence="2">Uncharacterized protein</fullName>
    </submittedName>
</protein>
<feature type="transmembrane region" description="Helical" evidence="1">
    <location>
        <begin position="6"/>
        <end position="27"/>
    </location>
</feature>